<dbReference type="SUPFAM" id="SSF53335">
    <property type="entry name" value="S-adenosyl-L-methionine-dependent methyltransferases"/>
    <property type="match status" value="1"/>
</dbReference>
<dbReference type="InterPro" id="IPR029063">
    <property type="entry name" value="SAM-dependent_MTases_sf"/>
</dbReference>
<dbReference type="EMBL" id="PYHR01000002">
    <property type="protein sequence ID" value="PWD51060.1"/>
    <property type="molecule type" value="Genomic_DNA"/>
</dbReference>
<gene>
    <name evidence="3" type="ORF">C8046_10775</name>
</gene>
<comment type="caution">
    <text evidence="3">The sequence shown here is derived from an EMBL/GenBank/DDBJ whole genome shotgun (WGS) entry which is preliminary data.</text>
</comment>
<accession>A0A2U1ZVU5</accession>
<evidence type="ECO:0000256" key="1">
    <source>
        <dbReference type="ARBA" id="ARBA00022679"/>
    </source>
</evidence>
<feature type="domain" description="Methyltransferase" evidence="2">
    <location>
        <begin position="37"/>
        <end position="132"/>
    </location>
</feature>
<keyword evidence="4" id="KW-1185">Reference proteome</keyword>
<keyword evidence="3" id="KW-0489">Methyltransferase</keyword>
<evidence type="ECO:0000313" key="4">
    <source>
        <dbReference type="Proteomes" id="UP000245166"/>
    </source>
</evidence>
<organism evidence="3 4">
    <name type="scientific">Serinibacter arcticus</name>
    <dbReference type="NCBI Taxonomy" id="1655435"/>
    <lineage>
        <taxon>Bacteria</taxon>
        <taxon>Bacillati</taxon>
        <taxon>Actinomycetota</taxon>
        <taxon>Actinomycetes</taxon>
        <taxon>Micrococcales</taxon>
        <taxon>Beutenbergiaceae</taxon>
        <taxon>Serinibacter</taxon>
    </lineage>
</organism>
<proteinExistence type="predicted"/>
<reference evidence="3 4" key="1">
    <citation type="submission" date="2018-03" db="EMBL/GenBank/DDBJ databases">
        <title>Genome assembly of novel Miniimonas species PCH200.</title>
        <authorList>
            <person name="Thakur V."/>
            <person name="Kumar V."/>
            <person name="Singh D."/>
        </authorList>
    </citation>
    <scope>NUCLEOTIDE SEQUENCE [LARGE SCALE GENOMIC DNA]</scope>
    <source>
        <strain evidence="3 4">PCH200</strain>
    </source>
</reference>
<dbReference type="AlphaFoldDB" id="A0A2U1ZVU5"/>
<dbReference type="Gene3D" id="3.40.50.150">
    <property type="entry name" value="Vaccinia Virus protein VP39"/>
    <property type="match status" value="1"/>
</dbReference>
<name>A0A2U1ZVU5_9MICO</name>
<dbReference type="PANTHER" id="PTHR43861">
    <property type="entry name" value="TRANS-ACONITATE 2-METHYLTRANSFERASE-RELATED"/>
    <property type="match status" value="1"/>
</dbReference>
<evidence type="ECO:0000313" key="3">
    <source>
        <dbReference type="EMBL" id="PWD51060.1"/>
    </source>
</evidence>
<protein>
    <submittedName>
        <fullName evidence="3">Class I SAM-dependent methyltransferase</fullName>
    </submittedName>
</protein>
<keyword evidence="1" id="KW-0808">Transferase</keyword>
<dbReference type="Pfam" id="PF13649">
    <property type="entry name" value="Methyltransf_25"/>
    <property type="match status" value="1"/>
</dbReference>
<dbReference type="GO" id="GO:0008168">
    <property type="term" value="F:methyltransferase activity"/>
    <property type="evidence" value="ECO:0007669"/>
    <property type="project" value="UniProtKB-KW"/>
</dbReference>
<dbReference type="RefSeq" id="WP_109229441.1">
    <property type="nucleotide sequence ID" value="NZ_PYHR01000002.1"/>
</dbReference>
<dbReference type="CDD" id="cd02440">
    <property type="entry name" value="AdoMet_MTases"/>
    <property type="match status" value="1"/>
</dbReference>
<dbReference type="InterPro" id="IPR041698">
    <property type="entry name" value="Methyltransf_25"/>
</dbReference>
<evidence type="ECO:0000259" key="2">
    <source>
        <dbReference type="Pfam" id="PF13649"/>
    </source>
</evidence>
<dbReference type="OrthoDB" id="9805171at2"/>
<dbReference type="GO" id="GO:0032259">
    <property type="term" value="P:methylation"/>
    <property type="evidence" value="ECO:0007669"/>
    <property type="project" value="UniProtKB-KW"/>
</dbReference>
<dbReference type="Proteomes" id="UP000245166">
    <property type="component" value="Unassembled WGS sequence"/>
</dbReference>
<sequence>MSFSDPRLVDLYDLDNPDGPDHDFYRALADALDARRVLDLGCGTGLLTVTFARSGREVVGVDPSAAMIEHARRRPGGDDVRWVLGDSSAIPAASDGAGVDLAVLTGNVAQHIPDPAWQQTLADVRRALRPGGVLAFETRNPSDRAWLGWASGRSERATVHGVLREWDEVEELAPGRVLLRSHNEFRDGERVTEESELAFRDEATLRRQLAEAGFAVDRVVGDWEGGPVKATSRLLIITARAV</sequence>